<dbReference type="EMBL" id="FRCP01000016">
    <property type="protein sequence ID" value="SHM77113.1"/>
    <property type="molecule type" value="Genomic_DNA"/>
</dbReference>
<proteinExistence type="predicted"/>
<sequence length="84" mass="9604">MSELPVSSKVFFSDFSFDLLQYTVNRSGLTYNGLIDEQYHYISFHVTDDIIKGDILVSSNGTYTISKIVYDTYNGVPDLLRAFF</sequence>
<reference evidence="1 2" key="1">
    <citation type="submission" date="2016-11" db="EMBL/GenBank/DDBJ databases">
        <authorList>
            <person name="Jaros S."/>
            <person name="Januszkiewicz K."/>
            <person name="Wedrychowicz H."/>
        </authorList>
    </citation>
    <scope>NUCLEOTIDE SEQUENCE [LARGE SCALE GENOMIC DNA]</scope>
    <source>
        <strain evidence="1 2">DSM 15930</strain>
    </source>
</reference>
<dbReference type="AlphaFoldDB" id="A0A1M7LGH6"/>
<dbReference type="RefSeq" id="WP_073289450.1">
    <property type="nucleotide sequence ID" value="NZ_FRCP01000016.1"/>
</dbReference>
<dbReference type="Proteomes" id="UP000184038">
    <property type="component" value="Unassembled WGS sequence"/>
</dbReference>
<gene>
    <name evidence="1" type="ORF">SAMN02746066_03249</name>
</gene>
<organism evidence="1 2">
    <name type="scientific">Anaerosporobacter mobilis DSM 15930</name>
    <dbReference type="NCBI Taxonomy" id="1120996"/>
    <lineage>
        <taxon>Bacteria</taxon>
        <taxon>Bacillati</taxon>
        <taxon>Bacillota</taxon>
        <taxon>Clostridia</taxon>
        <taxon>Lachnospirales</taxon>
        <taxon>Lachnospiraceae</taxon>
        <taxon>Anaerosporobacter</taxon>
    </lineage>
</organism>
<evidence type="ECO:0000313" key="1">
    <source>
        <dbReference type="EMBL" id="SHM77113.1"/>
    </source>
</evidence>
<evidence type="ECO:0000313" key="2">
    <source>
        <dbReference type="Proteomes" id="UP000184038"/>
    </source>
</evidence>
<protein>
    <submittedName>
        <fullName evidence="1">Uncharacterized protein</fullName>
    </submittedName>
</protein>
<accession>A0A1M7LGH6</accession>
<keyword evidence="2" id="KW-1185">Reference proteome</keyword>
<name>A0A1M7LGH6_9FIRM</name>